<dbReference type="HOGENOM" id="CLU_3083995_0_0_5"/>
<name>G9A7C1_SINF1</name>
<dbReference type="STRING" id="1117943.SFHH103_01654"/>
<dbReference type="RefSeq" id="WP_014328614.1">
    <property type="nucleotide sequence ID" value="NC_016812.1"/>
</dbReference>
<proteinExistence type="predicted"/>
<organism evidence="1 2">
    <name type="scientific">Sinorhizobium fredii (strain HH103)</name>
    <dbReference type="NCBI Taxonomy" id="1117943"/>
    <lineage>
        <taxon>Bacteria</taxon>
        <taxon>Pseudomonadati</taxon>
        <taxon>Pseudomonadota</taxon>
        <taxon>Alphaproteobacteria</taxon>
        <taxon>Hyphomicrobiales</taxon>
        <taxon>Rhizobiaceae</taxon>
        <taxon>Sinorhizobium/Ensifer group</taxon>
        <taxon>Sinorhizobium</taxon>
    </lineage>
</organism>
<dbReference type="EMBL" id="HE616890">
    <property type="protein sequence ID" value="CCE96151.1"/>
    <property type="molecule type" value="Genomic_DNA"/>
</dbReference>
<dbReference type="Proteomes" id="UP000007735">
    <property type="component" value="Chromosome"/>
</dbReference>
<dbReference type="KEGG" id="sfh:SFHH103_01654"/>
<gene>
    <name evidence="1" type="ordered locus">SFHH103_01654</name>
</gene>
<reference evidence="1 2" key="1">
    <citation type="journal article" date="2012" name="J. Bacteriol.">
        <title>Genome sequence of the soybean symbiont Sinorhizobium fredii HH103.</title>
        <authorList>
            <person name="Weidner S."/>
            <person name="Becker A."/>
            <person name="Bonilla I."/>
            <person name="Jaenicke S."/>
            <person name="Lloret J."/>
            <person name="Margaret I."/>
            <person name="Puhler A."/>
            <person name="Ruiz-Sainz J.E."/>
            <person name="Schneiker-Bekel S."/>
            <person name="Szczepanowski R."/>
            <person name="Vinardell J.M."/>
            <person name="Zehner S."/>
            <person name="Gottfert M."/>
        </authorList>
    </citation>
    <scope>NUCLEOTIDE SEQUENCE [LARGE SCALE GENOMIC DNA]</scope>
    <source>
        <strain evidence="1 2">HH103</strain>
    </source>
</reference>
<dbReference type="PATRIC" id="fig|380.5.peg.1757"/>
<evidence type="ECO:0000313" key="1">
    <source>
        <dbReference type="EMBL" id="CCE96151.1"/>
    </source>
</evidence>
<evidence type="ECO:0000313" key="2">
    <source>
        <dbReference type="Proteomes" id="UP000007735"/>
    </source>
</evidence>
<protein>
    <submittedName>
        <fullName evidence="1">Uncharacterized protein</fullName>
    </submittedName>
</protein>
<sequence length="52" mass="6048">MARLSAYAPSKAKDFIKLEKILLRDDQQTAKPDWRDVYAKVRAWGGQKQAKR</sequence>
<accession>G9A7C1</accession>
<dbReference type="AlphaFoldDB" id="G9A7C1"/>